<keyword evidence="1" id="KW-0812">Transmembrane</keyword>
<feature type="transmembrane region" description="Helical" evidence="1">
    <location>
        <begin position="227"/>
        <end position="247"/>
    </location>
</feature>
<comment type="caution">
    <text evidence="2">The sequence shown here is derived from an EMBL/GenBank/DDBJ whole genome shotgun (WGS) entry which is preliminary data.</text>
</comment>
<feature type="transmembrane region" description="Helical" evidence="1">
    <location>
        <begin position="109"/>
        <end position="129"/>
    </location>
</feature>
<feature type="transmembrane region" description="Helical" evidence="1">
    <location>
        <begin position="50"/>
        <end position="70"/>
    </location>
</feature>
<evidence type="ECO:0000313" key="3">
    <source>
        <dbReference type="Proteomes" id="UP001057753"/>
    </source>
</evidence>
<dbReference type="Gene3D" id="1.20.1260.100">
    <property type="entry name" value="TspO/MBR protein"/>
    <property type="match status" value="1"/>
</dbReference>
<reference evidence="2" key="1">
    <citation type="submission" date="2020-06" db="EMBL/GenBank/DDBJ databases">
        <title>Insight into the genomes of haloalkaliphilic bacilli from Kenyan soda lakes.</title>
        <authorList>
            <person name="Mwirichia R."/>
            <person name="Villamizar G.C."/>
            <person name="Poehlein A."/>
            <person name="Mugweru J."/>
            <person name="Kipnyargis A."/>
            <person name="Kiplimo D."/>
            <person name="Orwa P."/>
            <person name="Daniel R."/>
        </authorList>
    </citation>
    <scope>NUCLEOTIDE SEQUENCE</scope>
    <source>
        <strain evidence="2">B1096_S55</strain>
    </source>
</reference>
<accession>A0A9Q4B2Z2</accession>
<evidence type="ECO:0000256" key="1">
    <source>
        <dbReference type="SAM" id="Phobius"/>
    </source>
</evidence>
<keyword evidence="1" id="KW-1133">Transmembrane helix</keyword>
<feature type="transmembrane region" description="Helical" evidence="1">
    <location>
        <begin position="174"/>
        <end position="196"/>
    </location>
</feature>
<feature type="transmembrane region" description="Helical" evidence="1">
    <location>
        <begin position="12"/>
        <end position="30"/>
    </location>
</feature>
<sequence>MTQRKLQKLKWINLMTLIVVIIINALSNTLPFNNITTGELADRLNVLFTPAGYVFSIWSVIYALLAIWVIRQFISIQDVDYAAYERIGLAFFINGLLNGSWLLAFHYGYFILSMVIMTALLINLIMIYYRIDGAHSNVTIWMRLPFSVYMGWISVAFIVNIGVVFNSLGFEDGLWLSAEMWTILGLIIALIIVGYLTTALKDAVYPLVFTWAFIGIAVERWHEYTFLAYTALISAIILGAMALYLFIKWKGFYHR</sequence>
<feature type="transmembrane region" description="Helical" evidence="1">
    <location>
        <begin position="203"/>
        <end position="221"/>
    </location>
</feature>
<dbReference type="Proteomes" id="UP001057753">
    <property type="component" value="Unassembled WGS sequence"/>
</dbReference>
<proteinExistence type="predicted"/>
<dbReference type="PANTHER" id="PTHR33802">
    <property type="entry name" value="SI:CH211-161H7.5-RELATED"/>
    <property type="match status" value="1"/>
</dbReference>
<feature type="transmembrane region" description="Helical" evidence="1">
    <location>
        <begin position="149"/>
        <end position="168"/>
    </location>
</feature>
<keyword evidence="1" id="KW-0472">Membrane</keyword>
<dbReference type="RefSeq" id="WP_257821779.1">
    <property type="nucleotide sequence ID" value="NZ_JABXYM010000001.1"/>
</dbReference>
<protein>
    <submittedName>
        <fullName evidence="2">Tryptophan-rich sensory protein</fullName>
    </submittedName>
</protein>
<name>A0A9Q4B2Z2_SALAG</name>
<feature type="transmembrane region" description="Helical" evidence="1">
    <location>
        <begin position="82"/>
        <end position="103"/>
    </location>
</feature>
<evidence type="ECO:0000313" key="2">
    <source>
        <dbReference type="EMBL" id="MCR6097387.1"/>
    </source>
</evidence>
<keyword evidence="3" id="KW-1185">Reference proteome</keyword>
<dbReference type="PANTHER" id="PTHR33802:SF1">
    <property type="entry name" value="XK-RELATED PROTEIN"/>
    <property type="match status" value="1"/>
</dbReference>
<dbReference type="InterPro" id="IPR038330">
    <property type="entry name" value="TspO/MBR-related_sf"/>
</dbReference>
<dbReference type="AlphaFoldDB" id="A0A9Q4B2Z2"/>
<dbReference type="EMBL" id="JABXYM010000001">
    <property type="protein sequence ID" value="MCR6097387.1"/>
    <property type="molecule type" value="Genomic_DNA"/>
</dbReference>
<gene>
    <name evidence="2" type="ORF">HXA33_12615</name>
</gene>
<organism evidence="2 3">
    <name type="scientific">Salipaludibacillus agaradhaerens</name>
    <name type="common">Bacillus agaradhaerens</name>
    <dbReference type="NCBI Taxonomy" id="76935"/>
    <lineage>
        <taxon>Bacteria</taxon>
        <taxon>Bacillati</taxon>
        <taxon>Bacillota</taxon>
        <taxon>Bacilli</taxon>
        <taxon>Bacillales</taxon>
        <taxon>Bacillaceae</taxon>
    </lineage>
</organism>